<dbReference type="OrthoDB" id="9760040at2"/>
<feature type="chain" id="PRO_5039410879" description="DUF885 domain-containing protein" evidence="1">
    <location>
        <begin position="23"/>
        <end position="597"/>
    </location>
</feature>
<organism evidence="2 3">
    <name type="scientific">Anaerostipes rhamnosivorans</name>
    <dbReference type="NCBI Taxonomy" id="1229621"/>
    <lineage>
        <taxon>Bacteria</taxon>
        <taxon>Bacillati</taxon>
        <taxon>Bacillota</taxon>
        <taxon>Clostridia</taxon>
        <taxon>Lachnospirales</taxon>
        <taxon>Lachnospiraceae</taxon>
        <taxon>Anaerostipes</taxon>
    </lineage>
</organism>
<dbReference type="Pfam" id="PF05960">
    <property type="entry name" value="DUF885"/>
    <property type="match status" value="1"/>
</dbReference>
<name>A0A4P8IDW4_9FIRM</name>
<dbReference type="PANTHER" id="PTHR33361">
    <property type="entry name" value="GLR0591 PROTEIN"/>
    <property type="match status" value="1"/>
</dbReference>
<feature type="signal peptide" evidence="1">
    <location>
        <begin position="1"/>
        <end position="22"/>
    </location>
</feature>
<reference evidence="2 3" key="1">
    <citation type="submission" date="2019-05" db="EMBL/GenBank/DDBJ databases">
        <title>Complete genome sequencing of Anaerostipes rhamnosivorans.</title>
        <authorList>
            <person name="Bui T.P.N."/>
            <person name="de Vos W.M."/>
        </authorList>
    </citation>
    <scope>NUCLEOTIDE SEQUENCE [LARGE SCALE GENOMIC DNA]</scope>
    <source>
        <strain evidence="2 3">1y2</strain>
    </source>
</reference>
<dbReference type="AlphaFoldDB" id="A0A4P8IDW4"/>
<dbReference type="InterPro" id="IPR010281">
    <property type="entry name" value="DUF885"/>
</dbReference>
<dbReference type="RefSeq" id="WP_137328306.1">
    <property type="nucleotide sequence ID" value="NZ_CP040058.1"/>
</dbReference>
<evidence type="ECO:0000256" key="1">
    <source>
        <dbReference type="SAM" id="SignalP"/>
    </source>
</evidence>
<accession>A0A4P8IDW4</accession>
<keyword evidence="3" id="KW-1185">Reference proteome</keyword>
<sequence length="597" mass="68067">MMKRRKQLISLLLSLMLAVSLAGCSLPSGQGGTDQAETASEQQAKTNVQKEFDKFLSRQVKESLSDNTLNLHYQLKNPEKYGIKKDKVSIGHIVPGTDEKALKENKKTASELAEFDRSSLTEDQKLTYDILKDYLDMLIEDEKYPLYSNIIGDVSGLQSNLPVTLAEYQFYRKKDIEDYLELLSQIPDYFTEAGEYLKAQSKAGLYVTDQTADNAVKQINDFLKESGKKNILNATFKERISSFSGLSKKQKAEYSKKNKKLLTGSVYPAFRNLKKTILSLKGTGKNSGGICKLKNGKDYYQLVLRQRTGTAKSIKELELKLIQRMQSCIKQMMRLMENDKSLQKKFYNFDPVMTNPKKILADLEKQAKKDYPPLKKVNYKIKYVPEALEDTLSPAFYMVPPIDDETENTIYINKGSTDNSSLYTTLAHEGYPGHLYENNYFLSTDPDDIRLILDFPGYSEGWATYVEMHAYDYVPYDKSVGKLKRVNDEMNMCLGSYLDIKVNYSGWSLSKAKDFMKNMGYGTSGVENLYRLVAAEPGYYLKYYAGALEFQELRSKASKELGKKFKIKEFHKAILENGPSNFATVRKAVEAYIKENK</sequence>
<protein>
    <recommendedName>
        <fullName evidence="4">DUF885 domain-containing protein</fullName>
    </recommendedName>
</protein>
<keyword evidence="1" id="KW-0732">Signal</keyword>
<dbReference type="PANTHER" id="PTHR33361:SF2">
    <property type="entry name" value="DUF885 DOMAIN-CONTAINING PROTEIN"/>
    <property type="match status" value="1"/>
</dbReference>
<dbReference type="KEGG" id="arf:AR1Y2_1363"/>
<evidence type="ECO:0000313" key="2">
    <source>
        <dbReference type="EMBL" id="QCP34817.1"/>
    </source>
</evidence>
<evidence type="ECO:0000313" key="3">
    <source>
        <dbReference type="Proteomes" id="UP000298653"/>
    </source>
</evidence>
<gene>
    <name evidence="2" type="ORF">AR1Y2_1363</name>
</gene>
<dbReference type="EMBL" id="CP040058">
    <property type="protein sequence ID" value="QCP34817.1"/>
    <property type="molecule type" value="Genomic_DNA"/>
</dbReference>
<evidence type="ECO:0008006" key="4">
    <source>
        <dbReference type="Google" id="ProtNLM"/>
    </source>
</evidence>
<dbReference type="Proteomes" id="UP000298653">
    <property type="component" value="Chromosome"/>
</dbReference>
<proteinExistence type="predicted"/>
<dbReference type="PROSITE" id="PS51257">
    <property type="entry name" value="PROKAR_LIPOPROTEIN"/>
    <property type="match status" value="1"/>
</dbReference>